<keyword evidence="1" id="KW-0472">Membrane</keyword>
<feature type="domain" description="DUF4220" evidence="2">
    <location>
        <begin position="1"/>
        <end position="118"/>
    </location>
</feature>
<evidence type="ECO:0000313" key="4">
    <source>
        <dbReference type="Proteomes" id="UP000015105"/>
    </source>
</evidence>
<evidence type="ECO:0000256" key="1">
    <source>
        <dbReference type="SAM" id="Phobius"/>
    </source>
</evidence>
<keyword evidence="4" id="KW-1185">Reference proteome</keyword>
<sequence>MYDMLYTKARVIHTWYGYCIRAISLVSCFTALVFFTKDKRDGYSTPDIVITFGLLGGACALEVASVFKAIGSTWTYATLKGYGWKWLANAILFARYHLVVVKDGRWSNSVGQYKFISFCARDETELRGRIAKWIRLRELWNKAHYTKHAKLSPVVKEFVWDLLRGAKSDMVQIEDVAIRNGYWALRLTGFQELNWSLSFEFQKSVLIWHLATSTFLNVPAVKSLLAKEDKETAKAVNTLSEYMMYLLIEHPDILPMKAAVRNLFRLTSTSYAEDFSGDNVGTPHQIIMDYMKRRVGYIRELYDDLTQDRWDAYPGEAVLVKACSLSHTMVDMELGLK</sequence>
<evidence type="ECO:0000313" key="3">
    <source>
        <dbReference type="EnsemblPlants" id="AET7Gv21286200.10"/>
    </source>
</evidence>
<dbReference type="Pfam" id="PF13968">
    <property type="entry name" value="DUF4220"/>
    <property type="match status" value="1"/>
</dbReference>
<dbReference type="Gramene" id="AET7Gv21286200.11">
    <property type="protein sequence ID" value="AET7Gv21286200.11"/>
    <property type="gene ID" value="AET7Gv21286200"/>
</dbReference>
<protein>
    <recommendedName>
        <fullName evidence="2">DUF4220 domain-containing protein</fullName>
    </recommendedName>
</protein>
<name>A0A453T8E5_AEGTS</name>
<dbReference type="Gramene" id="AET7Gv21286200.10">
    <property type="protein sequence ID" value="AET7Gv21286200.10"/>
    <property type="gene ID" value="AET7Gv21286200"/>
</dbReference>
<dbReference type="AlphaFoldDB" id="A0A453T8E5"/>
<accession>A0A453T8E5</accession>
<reference evidence="4" key="1">
    <citation type="journal article" date="2014" name="Science">
        <title>Ancient hybridizations among the ancestral genomes of bread wheat.</title>
        <authorList>
            <consortium name="International Wheat Genome Sequencing Consortium,"/>
            <person name="Marcussen T."/>
            <person name="Sandve S.R."/>
            <person name="Heier L."/>
            <person name="Spannagl M."/>
            <person name="Pfeifer M."/>
            <person name="Jakobsen K.S."/>
            <person name="Wulff B.B."/>
            <person name="Steuernagel B."/>
            <person name="Mayer K.F."/>
            <person name="Olsen O.A."/>
        </authorList>
    </citation>
    <scope>NUCLEOTIDE SEQUENCE [LARGE SCALE GENOMIC DNA]</scope>
    <source>
        <strain evidence="4">cv. AL8/78</strain>
    </source>
</reference>
<reference evidence="3" key="5">
    <citation type="journal article" date="2021" name="G3 (Bethesda)">
        <title>Aegilops tauschii genome assembly Aet v5.0 features greater sequence contiguity and improved annotation.</title>
        <authorList>
            <person name="Wang L."/>
            <person name="Zhu T."/>
            <person name="Rodriguez J.C."/>
            <person name="Deal K.R."/>
            <person name="Dubcovsky J."/>
            <person name="McGuire P.E."/>
            <person name="Lux T."/>
            <person name="Spannagl M."/>
            <person name="Mayer K.F.X."/>
            <person name="Baldrich P."/>
            <person name="Meyers B.C."/>
            <person name="Huo N."/>
            <person name="Gu Y.Q."/>
            <person name="Zhou H."/>
            <person name="Devos K.M."/>
            <person name="Bennetzen J.L."/>
            <person name="Unver T."/>
            <person name="Budak H."/>
            <person name="Gulick P.J."/>
            <person name="Galiba G."/>
            <person name="Kalapos B."/>
            <person name="Nelson D.R."/>
            <person name="Li P."/>
            <person name="You F.M."/>
            <person name="Luo M.C."/>
            <person name="Dvorak J."/>
        </authorList>
    </citation>
    <scope>NUCLEOTIDE SEQUENCE [LARGE SCALE GENOMIC DNA]</scope>
    <source>
        <strain evidence="3">cv. AL8/78</strain>
    </source>
</reference>
<feature type="transmembrane region" description="Helical" evidence="1">
    <location>
        <begin position="15"/>
        <end position="36"/>
    </location>
</feature>
<reference evidence="3" key="4">
    <citation type="submission" date="2019-03" db="UniProtKB">
        <authorList>
            <consortium name="EnsemblPlants"/>
        </authorList>
    </citation>
    <scope>IDENTIFICATION</scope>
</reference>
<keyword evidence="1" id="KW-1133">Transmembrane helix</keyword>
<reference evidence="3" key="3">
    <citation type="journal article" date="2017" name="Nature">
        <title>Genome sequence of the progenitor of the wheat D genome Aegilops tauschii.</title>
        <authorList>
            <person name="Luo M.C."/>
            <person name="Gu Y.Q."/>
            <person name="Puiu D."/>
            <person name="Wang H."/>
            <person name="Twardziok S.O."/>
            <person name="Deal K.R."/>
            <person name="Huo N."/>
            <person name="Zhu T."/>
            <person name="Wang L."/>
            <person name="Wang Y."/>
            <person name="McGuire P.E."/>
            <person name="Liu S."/>
            <person name="Long H."/>
            <person name="Ramasamy R.K."/>
            <person name="Rodriguez J.C."/>
            <person name="Van S.L."/>
            <person name="Yuan L."/>
            <person name="Wang Z."/>
            <person name="Xia Z."/>
            <person name="Xiao L."/>
            <person name="Anderson O.D."/>
            <person name="Ouyang S."/>
            <person name="Liang Y."/>
            <person name="Zimin A.V."/>
            <person name="Pertea G."/>
            <person name="Qi P."/>
            <person name="Bennetzen J.L."/>
            <person name="Dai X."/>
            <person name="Dawson M.W."/>
            <person name="Muller H.G."/>
            <person name="Kugler K."/>
            <person name="Rivarola-Duarte L."/>
            <person name="Spannagl M."/>
            <person name="Mayer K.F.X."/>
            <person name="Lu F.H."/>
            <person name="Bevan M.W."/>
            <person name="Leroy P."/>
            <person name="Li P."/>
            <person name="You F.M."/>
            <person name="Sun Q."/>
            <person name="Liu Z."/>
            <person name="Lyons E."/>
            <person name="Wicker T."/>
            <person name="Salzberg S.L."/>
            <person name="Devos K.M."/>
            <person name="Dvorak J."/>
        </authorList>
    </citation>
    <scope>NUCLEOTIDE SEQUENCE [LARGE SCALE GENOMIC DNA]</scope>
    <source>
        <strain evidence="3">cv. AL8/78</strain>
    </source>
</reference>
<organism evidence="3 4">
    <name type="scientific">Aegilops tauschii subsp. strangulata</name>
    <name type="common">Goatgrass</name>
    <dbReference type="NCBI Taxonomy" id="200361"/>
    <lineage>
        <taxon>Eukaryota</taxon>
        <taxon>Viridiplantae</taxon>
        <taxon>Streptophyta</taxon>
        <taxon>Embryophyta</taxon>
        <taxon>Tracheophyta</taxon>
        <taxon>Spermatophyta</taxon>
        <taxon>Magnoliopsida</taxon>
        <taxon>Liliopsida</taxon>
        <taxon>Poales</taxon>
        <taxon>Poaceae</taxon>
        <taxon>BOP clade</taxon>
        <taxon>Pooideae</taxon>
        <taxon>Triticodae</taxon>
        <taxon>Triticeae</taxon>
        <taxon>Triticinae</taxon>
        <taxon>Aegilops</taxon>
    </lineage>
</organism>
<reference evidence="4" key="2">
    <citation type="journal article" date="2017" name="Nat. Plants">
        <title>The Aegilops tauschii genome reveals multiple impacts of transposons.</title>
        <authorList>
            <person name="Zhao G."/>
            <person name="Zou C."/>
            <person name="Li K."/>
            <person name="Wang K."/>
            <person name="Li T."/>
            <person name="Gao L."/>
            <person name="Zhang X."/>
            <person name="Wang H."/>
            <person name="Yang Z."/>
            <person name="Liu X."/>
            <person name="Jiang W."/>
            <person name="Mao L."/>
            <person name="Kong X."/>
            <person name="Jiao Y."/>
            <person name="Jia J."/>
        </authorList>
    </citation>
    <scope>NUCLEOTIDE SEQUENCE [LARGE SCALE GENOMIC DNA]</scope>
    <source>
        <strain evidence="4">cv. AL8/78</strain>
    </source>
</reference>
<evidence type="ECO:0000259" key="2">
    <source>
        <dbReference type="Pfam" id="PF13968"/>
    </source>
</evidence>
<proteinExistence type="predicted"/>
<keyword evidence="1" id="KW-0812">Transmembrane</keyword>
<dbReference type="InterPro" id="IPR025315">
    <property type="entry name" value="DUF4220"/>
</dbReference>
<dbReference type="EnsemblPlants" id="AET7Gv21286200.10">
    <property type="protein sequence ID" value="AET7Gv21286200.10"/>
    <property type="gene ID" value="AET7Gv21286200"/>
</dbReference>
<dbReference type="EnsemblPlants" id="AET7Gv21286200.11">
    <property type="protein sequence ID" value="AET7Gv21286200.11"/>
    <property type="gene ID" value="AET7Gv21286200"/>
</dbReference>
<dbReference type="PANTHER" id="PTHR31325">
    <property type="entry name" value="OS01G0798800 PROTEIN-RELATED"/>
    <property type="match status" value="1"/>
</dbReference>
<dbReference type="Proteomes" id="UP000015105">
    <property type="component" value="Chromosome 7D"/>
</dbReference>
<feature type="transmembrane region" description="Helical" evidence="1">
    <location>
        <begin position="48"/>
        <end position="70"/>
    </location>
</feature>